<dbReference type="Proteomes" id="UP000188268">
    <property type="component" value="Unassembled WGS sequence"/>
</dbReference>
<feature type="non-terminal residue" evidence="1">
    <location>
        <position position="20"/>
    </location>
</feature>
<dbReference type="Gramene" id="OMP10781">
    <property type="protein sequence ID" value="OMP10781"/>
    <property type="gene ID" value="CCACVL1_00795"/>
</dbReference>
<protein>
    <submittedName>
        <fullName evidence="1">Uncharacterized protein</fullName>
    </submittedName>
</protein>
<keyword evidence="2" id="KW-1185">Reference proteome</keyword>
<accession>A0A1R3KUL0</accession>
<reference evidence="1 2" key="1">
    <citation type="submission" date="2013-09" db="EMBL/GenBank/DDBJ databases">
        <title>Corchorus capsularis genome sequencing.</title>
        <authorList>
            <person name="Alam M."/>
            <person name="Haque M.S."/>
            <person name="Islam M.S."/>
            <person name="Emdad E.M."/>
            <person name="Islam M.M."/>
            <person name="Ahmed B."/>
            <person name="Halim A."/>
            <person name="Hossen Q.M.M."/>
            <person name="Hossain M.Z."/>
            <person name="Ahmed R."/>
            <person name="Khan M.M."/>
            <person name="Islam R."/>
            <person name="Rashid M.M."/>
            <person name="Khan S.A."/>
            <person name="Rahman M.S."/>
            <person name="Alam M."/>
        </authorList>
    </citation>
    <scope>NUCLEOTIDE SEQUENCE [LARGE SCALE GENOMIC DNA]</scope>
    <source>
        <strain evidence="2">cv. CVL-1</strain>
        <tissue evidence="1">Whole seedling</tissue>
    </source>
</reference>
<proteinExistence type="predicted"/>
<sequence>MGLPYGSGTDVPSLIAQLLW</sequence>
<name>A0A1R3KUL0_COCAP</name>
<dbReference type="AlphaFoldDB" id="A0A1R3KUL0"/>
<comment type="caution">
    <text evidence="1">The sequence shown here is derived from an EMBL/GenBank/DDBJ whole genome shotgun (WGS) entry which is preliminary data.</text>
</comment>
<evidence type="ECO:0000313" key="1">
    <source>
        <dbReference type="EMBL" id="OMP10781.1"/>
    </source>
</evidence>
<evidence type="ECO:0000313" key="2">
    <source>
        <dbReference type="Proteomes" id="UP000188268"/>
    </source>
</evidence>
<gene>
    <name evidence="1" type="ORF">CCACVL1_00795</name>
</gene>
<organism evidence="1 2">
    <name type="scientific">Corchorus capsularis</name>
    <name type="common">Jute</name>
    <dbReference type="NCBI Taxonomy" id="210143"/>
    <lineage>
        <taxon>Eukaryota</taxon>
        <taxon>Viridiplantae</taxon>
        <taxon>Streptophyta</taxon>
        <taxon>Embryophyta</taxon>
        <taxon>Tracheophyta</taxon>
        <taxon>Spermatophyta</taxon>
        <taxon>Magnoliopsida</taxon>
        <taxon>eudicotyledons</taxon>
        <taxon>Gunneridae</taxon>
        <taxon>Pentapetalae</taxon>
        <taxon>rosids</taxon>
        <taxon>malvids</taxon>
        <taxon>Malvales</taxon>
        <taxon>Malvaceae</taxon>
        <taxon>Grewioideae</taxon>
        <taxon>Apeibeae</taxon>
        <taxon>Corchorus</taxon>
    </lineage>
</organism>
<dbReference type="EMBL" id="AWWV01001929">
    <property type="protein sequence ID" value="OMP10781.1"/>
    <property type="molecule type" value="Genomic_DNA"/>
</dbReference>